<dbReference type="InterPro" id="IPR013785">
    <property type="entry name" value="Aldolase_TIM"/>
</dbReference>
<reference evidence="7 8" key="1">
    <citation type="submission" date="2013-12" db="EMBL/GenBank/DDBJ databases">
        <title>Comparative genomics of Petrotoga isolates.</title>
        <authorList>
            <person name="Nesbo C.L."/>
            <person name="Charchuk R."/>
            <person name="Chow K."/>
        </authorList>
    </citation>
    <scope>NUCLEOTIDE SEQUENCE [LARGE SCALE GENOMIC DNA]</scope>
    <source>
        <strain evidence="7 8">DSM 14811</strain>
    </source>
</reference>
<keyword evidence="5 7" id="KW-0560">Oxidoreductase</keyword>
<evidence type="ECO:0000256" key="2">
    <source>
        <dbReference type="ARBA" id="ARBA00022630"/>
    </source>
</evidence>
<accession>A0A2K1P9L0</accession>
<dbReference type="Proteomes" id="UP000236604">
    <property type="component" value="Unassembled WGS sequence"/>
</dbReference>
<comment type="cofactor">
    <cofactor evidence="1">
        <name>FMN</name>
        <dbReference type="ChEBI" id="CHEBI:58210"/>
    </cofactor>
</comment>
<feature type="domain" description="NADH:flavin oxidoreductase/NADH oxidase N-terminal" evidence="6">
    <location>
        <begin position="3"/>
        <end position="327"/>
    </location>
</feature>
<keyword evidence="3" id="KW-0288">FMN</keyword>
<dbReference type="PANTHER" id="PTHR43303:SF4">
    <property type="entry name" value="NADPH DEHYDROGENASE C23G7.10C-RELATED"/>
    <property type="match status" value="1"/>
</dbReference>
<sequence>MSKLFTPFKLKGLEIRNRIMMSPMCMYSAGDDGKPTDWHFVHYGTRAVGSVGLIMQEATAVERRGRITGNDLGLWDDSQIEPLKKIVDFVHSVGGKIGVQLAHAGRKCEVKNEKIVAPSSIKWSDEYPVPSELTKNEIKDIIRAFGTAAARAVKVGYDTVEVHAAHGYLIHEFLSPLSNKRSDEYRGKIENRVRFLREVLLEVKKNIPDDMPIFMRVSATDFVDGGLDIKETIEIVKLVKDFVDVVDCSSGGLLSPRIDLYPGYQIIYAEAVKRQTGVPTVAVGLITSPEMAEEIIGNERADMVALGRVLLRQPYWPVYAAHELKDEDIIARQYFRGRYT</sequence>
<evidence type="ECO:0000256" key="4">
    <source>
        <dbReference type="ARBA" id="ARBA00022857"/>
    </source>
</evidence>
<evidence type="ECO:0000256" key="1">
    <source>
        <dbReference type="ARBA" id="ARBA00001917"/>
    </source>
</evidence>
<gene>
    <name evidence="7" type="ORF">X927_05770</name>
</gene>
<evidence type="ECO:0000259" key="6">
    <source>
        <dbReference type="Pfam" id="PF00724"/>
    </source>
</evidence>
<keyword evidence="8" id="KW-1185">Reference proteome</keyword>
<name>A0A2K1P9L0_9BACT</name>
<evidence type="ECO:0000313" key="7">
    <source>
        <dbReference type="EMBL" id="PNR99470.1"/>
    </source>
</evidence>
<comment type="caution">
    <text evidence="7">The sequence shown here is derived from an EMBL/GenBank/DDBJ whole genome shotgun (WGS) entry which is preliminary data.</text>
</comment>
<dbReference type="EC" id="1.6.99.1" evidence="7"/>
<keyword evidence="4" id="KW-0521">NADP</keyword>
<dbReference type="InterPro" id="IPR044152">
    <property type="entry name" value="YqjM-like"/>
</dbReference>
<dbReference type="Pfam" id="PF00724">
    <property type="entry name" value="Oxidored_FMN"/>
    <property type="match status" value="1"/>
</dbReference>
<protein>
    <submittedName>
        <fullName evidence="7">NADPH dehydrogenase</fullName>
        <ecNumber evidence="7">1.6.99.1</ecNumber>
    </submittedName>
</protein>
<dbReference type="PANTHER" id="PTHR43303">
    <property type="entry name" value="NADPH DEHYDROGENASE C23G7.10C-RELATED"/>
    <property type="match status" value="1"/>
</dbReference>
<dbReference type="GO" id="GO:0050661">
    <property type="term" value="F:NADP binding"/>
    <property type="evidence" value="ECO:0007669"/>
    <property type="project" value="InterPro"/>
</dbReference>
<dbReference type="NCBIfam" id="NF010047">
    <property type="entry name" value="PRK13523.1"/>
    <property type="match status" value="1"/>
</dbReference>
<organism evidence="7 8">
    <name type="scientific">Petrotoga mexicana DSM 14811</name>
    <dbReference type="NCBI Taxonomy" id="1122954"/>
    <lineage>
        <taxon>Bacteria</taxon>
        <taxon>Thermotogati</taxon>
        <taxon>Thermotogota</taxon>
        <taxon>Thermotogae</taxon>
        <taxon>Petrotogales</taxon>
        <taxon>Petrotogaceae</taxon>
        <taxon>Petrotoga</taxon>
    </lineage>
</organism>
<dbReference type="SUPFAM" id="SSF51395">
    <property type="entry name" value="FMN-linked oxidoreductases"/>
    <property type="match status" value="1"/>
</dbReference>
<dbReference type="EMBL" id="AZRN01000021">
    <property type="protein sequence ID" value="PNR99470.1"/>
    <property type="molecule type" value="Genomic_DNA"/>
</dbReference>
<dbReference type="GO" id="GO:0003959">
    <property type="term" value="F:NADPH dehydrogenase activity"/>
    <property type="evidence" value="ECO:0007669"/>
    <property type="project" value="UniProtKB-EC"/>
</dbReference>
<evidence type="ECO:0000256" key="5">
    <source>
        <dbReference type="ARBA" id="ARBA00023002"/>
    </source>
</evidence>
<dbReference type="Gene3D" id="3.20.20.70">
    <property type="entry name" value="Aldolase class I"/>
    <property type="match status" value="1"/>
</dbReference>
<proteinExistence type="predicted"/>
<dbReference type="RefSeq" id="WP_103077105.1">
    <property type="nucleotide sequence ID" value="NZ_AZRN01000021.1"/>
</dbReference>
<dbReference type="InterPro" id="IPR001155">
    <property type="entry name" value="OxRdtase_FMN_N"/>
</dbReference>
<evidence type="ECO:0000313" key="8">
    <source>
        <dbReference type="Proteomes" id="UP000236604"/>
    </source>
</evidence>
<dbReference type="AlphaFoldDB" id="A0A2K1P9L0"/>
<evidence type="ECO:0000256" key="3">
    <source>
        <dbReference type="ARBA" id="ARBA00022643"/>
    </source>
</evidence>
<keyword evidence="2" id="KW-0285">Flavoprotein</keyword>
<dbReference type="GO" id="GO:0010181">
    <property type="term" value="F:FMN binding"/>
    <property type="evidence" value="ECO:0007669"/>
    <property type="project" value="InterPro"/>
</dbReference>
<dbReference type="CDD" id="cd02932">
    <property type="entry name" value="OYE_YqiM_FMN"/>
    <property type="match status" value="1"/>
</dbReference>